<dbReference type="Pfam" id="PF00496">
    <property type="entry name" value="SBP_bac_5"/>
    <property type="match status" value="1"/>
</dbReference>
<dbReference type="PROSITE" id="PS51257">
    <property type="entry name" value="PROKAR_LIPOPROTEIN"/>
    <property type="match status" value="1"/>
</dbReference>
<reference evidence="8" key="1">
    <citation type="submission" date="2019-10" db="EMBL/GenBank/DDBJ databases">
        <title>Description of Paenibacillus glebae sp. nov.</title>
        <authorList>
            <person name="Carlier A."/>
            <person name="Qi S."/>
        </authorList>
    </citation>
    <scope>NUCLEOTIDE SEQUENCE</scope>
    <source>
        <strain evidence="8">LMG 31456</strain>
    </source>
</reference>
<dbReference type="Gene3D" id="3.90.76.10">
    <property type="entry name" value="Dipeptide-binding Protein, Domain 1"/>
    <property type="match status" value="1"/>
</dbReference>
<dbReference type="AlphaFoldDB" id="A0A972GIZ0"/>
<evidence type="ECO:0000256" key="6">
    <source>
        <dbReference type="SAM" id="SignalP"/>
    </source>
</evidence>
<dbReference type="GO" id="GO:0043190">
    <property type="term" value="C:ATP-binding cassette (ABC) transporter complex"/>
    <property type="evidence" value="ECO:0007669"/>
    <property type="project" value="InterPro"/>
</dbReference>
<evidence type="ECO:0000259" key="7">
    <source>
        <dbReference type="Pfam" id="PF00496"/>
    </source>
</evidence>
<dbReference type="PROSITE" id="PS01040">
    <property type="entry name" value="SBP_BACTERIAL_5"/>
    <property type="match status" value="1"/>
</dbReference>
<evidence type="ECO:0000256" key="3">
    <source>
        <dbReference type="ARBA" id="ARBA00022448"/>
    </source>
</evidence>
<accession>A0A972GIZ0</accession>
<dbReference type="Gene3D" id="3.40.190.10">
    <property type="entry name" value="Periplasmic binding protein-like II"/>
    <property type="match status" value="1"/>
</dbReference>
<dbReference type="GO" id="GO:0042597">
    <property type="term" value="C:periplasmic space"/>
    <property type="evidence" value="ECO:0007669"/>
    <property type="project" value="UniProtKB-ARBA"/>
</dbReference>
<organism evidence="8 9">
    <name type="scientific">Paenibacillus foliorum</name>
    <dbReference type="NCBI Taxonomy" id="2654974"/>
    <lineage>
        <taxon>Bacteria</taxon>
        <taxon>Bacillati</taxon>
        <taxon>Bacillota</taxon>
        <taxon>Bacilli</taxon>
        <taxon>Bacillales</taxon>
        <taxon>Paenibacillaceae</taxon>
        <taxon>Paenibacillus</taxon>
    </lineage>
</organism>
<dbReference type="PANTHER" id="PTHR30290:SF9">
    <property type="entry name" value="OLIGOPEPTIDE-BINDING PROTEIN APPA"/>
    <property type="match status" value="1"/>
</dbReference>
<sequence length="553" mass="61396">MHKRKPLLTATTAFLLAGVLAISGCSINPNAGSGASSPAPNNSAAPAPAPAPTATVSNATVNMAINAEPNFNPWFPTGFAESQPVTEILFDGLTKWGTDYQPVSALATDWKPADDGMSWTFNLKKDVNWSDGKPFTAEDVVFTFNEIVLKKELGASNSSNFVDVDKVVAVSPTQVQFVLKKPWSSLPNYLAWYAKILPKHIFEGQDPWKLTTFNKEKPVGTGPFILTKYSAGQFVELERNPNYYGGGAKFNKIVFNIIPDNNTQIAQLLSGTLSMINVQDPNLLEKLKSNPNLNVNEVLDNNYFWIALDQSQERFRDVKVRQALLYAIDRESIIKGVLKGYGSVATGPLAPIQEKYYNKNVKSYSYDPEKAKSLLKEAGYTPGTDGFMQKNGQVLEVNMPAGQYGVLVQASQLVQQYWQKVGVKVNLQVIDWNTYVQKVVGNRQYDATLCWWRAPVDPDVLAYYHSSSAGKGNNIPGYKNAALDKLLEDGRKAKTTEERVKIYNDVQTLTAEELPYLYLWYPTMAVATQKSLTVPKTTFIVAEDHITEWTIQK</sequence>
<evidence type="ECO:0000256" key="4">
    <source>
        <dbReference type="ARBA" id="ARBA00022729"/>
    </source>
</evidence>
<evidence type="ECO:0000313" key="8">
    <source>
        <dbReference type="EMBL" id="NOU91661.1"/>
    </source>
</evidence>
<evidence type="ECO:0000256" key="5">
    <source>
        <dbReference type="SAM" id="MobiDB-lite"/>
    </source>
</evidence>
<protein>
    <submittedName>
        <fullName evidence="8">ABC transporter substrate-binding protein</fullName>
    </submittedName>
</protein>
<evidence type="ECO:0000256" key="2">
    <source>
        <dbReference type="ARBA" id="ARBA00005695"/>
    </source>
</evidence>
<evidence type="ECO:0000313" key="9">
    <source>
        <dbReference type="Proteomes" id="UP000641588"/>
    </source>
</evidence>
<keyword evidence="9" id="KW-1185">Reference proteome</keyword>
<dbReference type="PANTHER" id="PTHR30290">
    <property type="entry name" value="PERIPLASMIC BINDING COMPONENT OF ABC TRANSPORTER"/>
    <property type="match status" value="1"/>
</dbReference>
<dbReference type="Gene3D" id="3.10.105.10">
    <property type="entry name" value="Dipeptide-binding Protein, Domain 3"/>
    <property type="match status" value="1"/>
</dbReference>
<dbReference type="GO" id="GO:0015833">
    <property type="term" value="P:peptide transport"/>
    <property type="evidence" value="ECO:0007669"/>
    <property type="project" value="TreeGrafter"/>
</dbReference>
<dbReference type="PIRSF" id="PIRSF002741">
    <property type="entry name" value="MppA"/>
    <property type="match status" value="1"/>
</dbReference>
<keyword evidence="4 6" id="KW-0732">Signal</keyword>
<name>A0A972GIZ0_9BACL</name>
<comment type="similarity">
    <text evidence="2">Belongs to the bacterial solute-binding protein 5 family.</text>
</comment>
<dbReference type="InterPro" id="IPR030678">
    <property type="entry name" value="Peptide/Ni-bd"/>
</dbReference>
<comment type="caution">
    <text evidence="8">The sequence shown here is derived from an EMBL/GenBank/DDBJ whole genome shotgun (WGS) entry which is preliminary data.</text>
</comment>
<keyword evidence="3" id="KW-0813">Transport</keyword>
<dbReference type="RefSeq" id="WP_171649828.1">
    <property type="nucleotide sequence ID" value="NZ_WHOD01000003.1"/>
</dbReference>
<comment type="subcellular location">
    <subcellularLocation>
        <location evidence="1">Cell membrane</location>
        <topology evidence="1">Lipid-anchor</topology>
    </subcellularLocation>
</comment>
<feature type="chain" id="PRO_5039413416" evidence="6">
    <location>
        <begin position="32"/>
        <end position="553"/>
    </location>
</feature>
<dbReference type="Proteomes" id="UP000641588">
    <property type="component" value="Unassembled WGS sequence"/>
</dbReference>
<proteinExistence type="inferred from homology"/>
<feature type="region of interest" description="Disordered" evidence="5">
    <location>
        <begin position="32"/>
        <end position="53"/>
    </location>
</feature>
<dbReference type="GO" id="GO:1904680">
    <property type="term" value="F:peptide transmembrane transporter activity"/>
    <property type="evidence" value="ECO:0007669"/>
    <property type="project" value="TreeGrafter"/>
</dbReference>
<dbReference type="InterPro" id="IPR023765">
    <property type="entry name" value="SBP_5_CS"/>
</dbReference>
<evidence type="ECO:0000256" key="1">
    <source>
        <dbReference type="ARBA" id="ARBA00004193"/>
    </source>
</evidence>
<dbReference type="EMBL" id="WHOD01000003">
    <property type="protein sequence ID" value="NOU91661.1"/>
    <property type="molecule type" value="Genomic_DNA"/>
</dbReference>
<dbReference type="FunFam" id="3.10.105.10:FF:000006">
    <property type="entry name" value="Peptide ABC transporter substrate-binding protein"/>
    <property type="match status" value="1"/>
</dbReference>
<feature type="signal peptide" evidence="6">
    <location>
        <begin position="1"/>
        <end position="31"/>
    </location>
</feature>
<dbReference type="SUPFAM" id="SSF53850">
    <property type="entry name" value="Periplasmic binding protein-like II"/>
    <property type="match status" value="1"/>
</dbReference>
<dbReference type="InterPro" id="IPR039424">
    <property type="entry name" value="SBP_5"/>
</dbReference>
<dbReference type="InterPro" id="IPR000914">
    <property type="entry name" value="SBP_5_dom"/>
</dbReference>
<gene>
    <name evidence="8" type="ORF">GC093_00205</name>
</gene>
<feature type="domain" description="Solute-binding protein family 5" evidence="7">
    <location>
        <begin position="102"/>
        <end position="471"/>
    </location>
</feature>